<evidence type="ECO:0000256" key="5">
    <source>
        <dbReference type="ARBA" id="ARBA00023212"/>
    </source>
</evidence>
<dbReference type="PANTHER" id="PTHR47286:SF2">
    <property type="entry name" value="F3I6.9 PROTEIN"/>
    <property type="match status" value="1"/>
</dbReference>
<evidence type="ECO:0000256" key="6">
    <source>
        <dbReference type="SAM" id="MobiDB-lite"/>
    </source>
</evidence>
<reference evidence="8" key="1">
    <citation type="submission" date="2019-08" db="EMBL/GenBank/DDBJ databases">
        <title>Reference gene set and small RNA set construction with multiple tissues from Davidia involucrata Baill.</title>
        <authorList>
            <person name="Yang H."/>
            <person name="Zhou C."/>
            <person name="Li G."/>
            <person name="Wang J."/>
            <person name="Gao P."/>
            <person name="Wang M."/>
            <person name="Wang R."/>
            <person name="Zhao Y."/>
        </authorList>
    </citation>
    <scope>NUCLEOTIDE SEQUENCE</scope>
    <source>
        <tissue evidence="8">Mixed with DoveR01_LX</tissue>
    </source>
</reference>
<feature type="compositionally biased region" description="Basic and acidic residues" evidence="6">
    <location>
        <begin position="536"/>
        <end position="548"/>
    </location>
</feature>
<keyword evidence="5" id="KW-0206">Cytoskeleton</keyword>
<feature type="compositionally biased region" description="Basic and acidic residues" evidence="6">
    <location>
        <begin position="416"/>
        <end position="434"/>
    </location>
</feature>
<proteinExistence type="inferred from homology"/>
<evidence type="ECO:0000256" key="1">
    <source>
        <dbReference type="ARBA" id="ARBA00004245"/>
    </source>
</evidence>
<feature type="compositionally biased region" description="Basic and acidic residues" evidence="6">
    <location>
        <begin position="468"/>
        <end position="511"/>
    </location>
</feature>
<dbReference type="AlphaFoldDB" id="A0A5B7A7P6"/>
<feature type="compositionally biased region" description="Polar residues" evidence="6">
    <location>
        <begin position="398"/>
        <end position="415"/>
    </location>
</feature>
<dbReference type="PANTHER" id="PTHR47286">
    <property type="entry name" value="F3I6.9 PROTEIN"/>
    <property type="match status" value="1"/>
</dbReference>
<feature type="region of interest" description="Disordered" evidence="6">
    <location>
        <begin position="198"/>
        <end position="224"/>
    </location>
</feature>
<feature type="compositionally biased region" description="Polar residues" evidence="6">
    <location>
        <begin position="291"/>
        <end position="330"/>
    </location>
</feature>
<feature type="compositionally biased region" description="Basic and acidic residues" evidence="6">
    <location>
        <begin position="244"/>
        <end position="263"/>
    </location>
</feature>
<accession>A0A5B7A7P6</accession>
<feature type="domain" description="TPX2 C-terminal" evidence="7">
    <location>
        <begin position="465"/>
        <end position="530"/>
    </location>
</feature>
<evidence type="ECO:0000313" key="8">
    <source>
        <dbReference type="EMBL" id="MPA52840.1"/>
    </source>
</evidence>
<feature type="compositionally biased region" description="Polar residues" evidence="6">
    <location>
        <begin position="348"/>
        <end position="358"/>
    </location>
</feature>
<dbReference type="GO" id="GO:0005874">
    <property type="term" value="C:microtubule"/>
    <property type="evidence" value="ECO:0007669"/>
    <property type="project" value="UniProtKB-KW"/>
</dbReference>
<protein>
    <submittedName>
        <fullName evidence="8">Putative neurofilament heavy polypeptide isoform X1</fullName>
    </submittedName>
</protein>
<dbReference type="EMBL" id="GHES01022281">
    <property type="protein sequence ID" value="MPA52840.1"/>
    <property type="molecule type" value="Transcribed_RNA"/>
</dbReference>
<keyword evidence="4" id="KW-0493">Microtubule</keyword>
<feature type="compositionally biased region" description="Polar residues" evidence="6">
    <location>
        <begin position="440"/>
        <end position="449"/>
    </location>
</feature>
<gene>
    <name evidence="8" type="ORF">Din_022281</name>
</gene>
<evidence type="ECO:0000256" key="2">
    <source>
        <dbReference type="ARBA" id="ARBA00005885"/>
    </source>
</evidence>
<dbReference type="Pfam" id="PF06886">
    <property type="entry name" value="TPX2"/>
    <property type="match status" value="1"/>
</dbReference>
<keyword evidence="3" id="KW-0963">Cytoplasm</keyword>
<comment type="subcellular location">
    <subcellularLocation>
        <location evidence="1">Cytoplasm</location>
        <location evidence="1">Cytoskeleton</location>
    </subcellularLocation>
</comment>
<comment type="similarity">
    <text evidence="2">Belongs to the TPX2 family.</text>
</comment>
<evidence type="ECO:0000256" key="4">
    <source>
        <dbReference type="ARBA" id="ARBA00022701"/>
    </source>
</evidence>
<feature type="region of interest" description="Disordered" evidence="6">
    <location>
        <begin position="244"/>
        <end position="358"/>
    </location>
</feature>
<feature type="region of interest" description="Disordered" evidence="6">
    <location>
        <begin position="386"/>
        <end position="548"/>
    </location>
</feature>
<name>A0A5B7A7P6_DAVIN</name>
<evidence type="ECO:0000259" key="7">
    <source>
        <dbReference type="Pfam" id="PF06886"/>
    </source>
</evidence>
<sequence length="548" mass="60590">MGESIIEPLTVENKMGESVASSATLEVSVSFGRFENDSLSWEKWSSFSPNKYLDEVEKCSTPGSVAKKAAYFEAHYKKIAARKAELLGQQKQMETSPLMSDDAIYKDHSGNTCGTDTKFGVFSCQSSPKEVEQDTEVNRTHVDELNEDVVVTTECVFSGQSPPKEVEQDTKVNSTHVDELNEDVAVPSECQSSLVEGAKEEMDSIQDSLELNEPDEAALAPEDTHLKGFQDMVELPPVLDKEIRNTLENKDKSGKFDASDKSRKITATKKGENLAGRKKKPASPLPKLPKVSTTRLSKPTSIFSPISAYQSSTKKENSSSLPRSKNPSTGESRRVAPTSLHMSLTLGPANSDSTSLTPTRKSFIMEKMGDKDIVKRAFKTFQNNLNQLRSSGDERSSGPKQVSTKEAVQKVSNMTPRKENDGMRKAAEKMKAERGLLGTGWNSMSSGSPKQAGENKRNAKAAPSFSLRSDERAEKRKEFLKKLEEKSHAKEAERTRLSSKSKEEKEAEIKRLRQNLNFKATPMPGFYRGQGISKSALDKEGAKNENHR</sequence>
<dbReference type="InterPro" id="IPR027329">
    <property type="entry name" value="TPX2_C"/>
</dbReference>
<evidence type="ECO:0000256" key="3">
    <source>
        <dbReference type="ARBA" id="ARBA00022490"/>
    </source>
</evidence>
<organism evidence="8">
    <name type="scientific">Davidia involucrata</name>
    <name type="common">Dove tree</name>
    <dbReference type="NCBI Taxonomy" id="16924"/>
    <lineage>
        <taxon>Eukaryota</taxon>
        <taxon>Viridiplantae</taxon>
        <taxon>Streptophyta</taxon>
        <taxon>Embryophyta</taxon>
        <taxon>Tracheophyta</taxon>
        <taxon>Spermatophyta</taxon>
        <taxon>Magnoliopsida</taxon>
        <taxon>eudicotyledons</taxon>
        <taxon>Gunneridae</taxon>
        <taxon>Pentapetalae</taxon>
        <taxon>asterids</taxon>
        <taxon>Cornales</taxon>
        <taxon>Nyssaceae</taxon>
        <taxon>Davidia</taxon>
    </lineage>
</organism>